<dbReference type="FunFam" id="3.40.250.10:FF:000001">
    <property type="entry name" value="Sulfurtransferase"/>
    <property type="match status" value="1"/>
</dbReference>
<dbReference type="Pfam" id="PF00581">
    <property type="entry name" value="Rhodanese"/>
    <property type="match status" value="2"/>
</dbReference>
<dbReference type="Gene3D" id="3.40.250.10">
    <property type="entry name" value="Rhodanese-like domain"/>
    <property type="match status" value="2"/>
</dbReference>
<evidence type="ECO:0000256" key="3">
    <source>
        <dbReference type="ARBA" id="ARBA00022679"/>
    </source>
</evidence>
<dbReference type="AlphaFoldDB" id="A0A8S3ZB47"/>
<sequence length="292" mass="32641">MKLPFGSTLVTTQWLRDVVRLNLPDKKILDASWHLPNTGRNALLEYNRCHIPGAVFFDIDECADKSSGLAHTVPPAEVFEAYVGALGISNDTHVIIYDNHPQFPVFSAQRVWWTFRLFGHSKISVLDGGLPKWISEGGEVTDKLSWFPRKTYAAKFNPGLIKYFKDIETNIHNPEFLVVDVRPEGRFQGIAAEPRPDIKPGCIPHSVSLPFTKFYDLDNRSMKSAEQLQQIFEASGIDLNKNIVASCGSGISACLLALAGHLCNKDDIAVYDGSWTEWFARAPDNLKKNIPV</sequence>
<keyword evidence="4" id="KW-0677">Repeat</keyword>
<dbReference type="EMBL" id="CAJHNH020002447">
    <property type="protein sequence ID" value="CAG5126784.1"/>
    <property type="molecule type" value="Genomic_DNA"/>
</dbReference>
<protein>
    <recommendedName>
        <fullName evidence="5">Rhodanese domain-containing protein</fullName>
    </recommendedName>
</protein>
<comment type="subcellular location">
    <subcellularLocation>
        <location evidence="1">Cytoplasm</location>
    </subcellularLocation>
</comment>
<feature type="domain" description="Rhodanese" evidence="5">
    <location>
        <begin position="172"/>
        <end position="287"/>
    </location>
</feature>
<dbReference type="SMART" id="SM00450">
    <property type="entry name" value="RHOD"/>
    <property type="match status" value="2"/>
</dbReference>
<keyword evidence="2" id="KW-0963">Cytoplasm</keyword>
<evidence type="ECO:0000313" key="6">
    <source>
        <dbReference type="EMBL" id="CAG5126784.1"/>
    </source>
</evidence>
<dbReference type="PROSITE" id="PS50206">
    <property type="entry name" value="RHODANESE_3"/>
    <property type="match status" value="2"/>
</dbReference>
<evidence type="ECO:0000256" key="4">
    <source>
        <dbReference type="ARBA" id="ARBA00022737"/>
    </source>
</evidence>
<evidence type="ECO:0000256" key="1">
    <source>
        <dbReference type="ARBA" id="ARBA00004496"/>
    </source>
</evidence>
<evidence type="ECO:0000259" key="5">
    <source>
        <dbReference type="PROSITE" id="PS50206"/>
    </source>
</evidence>
<dbReference type="OrthoDB" id="270167at2759"/>
<dbReference type="Proteomes" id="UP000678393">
    <property type="component" value="Unassembled WGS sequence"/>
</dbReference>
<dbReference type="FunFam" id="3.40.250.10:FF:000015">
    <property type="entry name" value="Sulfurtransferase"/>
    <property type="match status" value="1"/>
</dbReference>
<dbReference type="CDD" id="cd01448">
    <property type="entry name" value="TST_Repeat_1"/>
    <property type="match status" value="1"/>
</dbReference>
<evidence type="ECO:0000256" key="2">
    <source>
        <dbReference type="ARBA" id="ARBA00022490"/>
    </source>
</evidence>
<dbReference type="InterPro" id="IPR036873">
    <property type="entry name" value="Rhodanese-like_dom_sf"/>
</dbReference>
<dbReference type="CDD" id="cd01449">
    <property type="entry name" value="TST_Repeat_2"/>
    <property type="match status" value="1"/>
</dbReference>
<name>A0A8S3ZB47_9EUPU</name>
<dbReference type="GO" id="GO:0004792">
    <property type="term" value="F:thiosulfate-cyanide sulfurtransferase activity"/>
    <property type="evidence" value="ECO:0007669"/>
    <property type="project" value="InterPro"/>
</dbReference>
<reference evidence="6" key="1">
    <citation type="submission" date="2021-04" db="EMBL/GenBank/DDBJ databases">
        <authorList>
            <consortium name="Molecular Ecology Group"/>
        </authorList>
    </citation>
    <scope>NUCLEOTIDE SEQUENCE</scope>
</reference>
<proteinExistence type="predicted"/>
<organism evidence="6 7">
    <name type="scientific">Candidula unifasciata</name>
    <dbReference type="NCBI Taxonomy" id="100452"/>
    <lineage>
        <taxon>Eukaryota</taxon>
        <taxon>Metazoa</taxon>
        <taxon>Spiralia</taxon>
        <taxon>Lophotrochozoa</taxon>
        <taxon>Mollusca</taxon>
        <taxon>Gastropoda</taxon>
        <taxon>Heterobranchia</taxon>
        <taxon>Euthyneura</taxon>
        <taxon>Panpulmonata</taxon>
        <taxon>Eupulmonata</taxon>
        <taxon>Stylommatophora</taxon>
        <taxon>Helicina</taxon>
        <taxon>Helicoidea</taxon>
        <taxon>Geomitridae</taxon>
        <taxon>Candidula</taxon>
    </lineage>
</organism>
<dbReference type="PROSITE" id="PS00380">
    <property type="entry name" value="RHODANESE_1"/>
    <property type="match status" value="1"/>
</dbReference>
<dbReference type="GO" id="GO:0005739">
    <property type="term" value="C:mitochondrion"/>
    <property type="evidence" value="ECO:0007669"/>
    <property type="project" value="TreeGrafter"/>
</dbReference>
<dbReference type="InterPro" id="IPR001763">
    <property type="entry name" value="Rhodanese-like_dom"/>
</dbReference>
<dbReference type="SUPFAM" id="SSF52821">
    <property type="entry name" value="Rhodanese/Cell cycle control phosphatase"/>
    <property type="match status" value="2"/>
</dbReference>
<dbReference type="InterPro" id="IPR045078">
    <property type="entry name" value="TST/MPST-like"/>
</dbReference>
<comment type="caution">
    <text evidence="6">The sequence shown here is derived from an EMBL/GenBank/DDBJ whole genome shotgun (WGS) entry which is preliminary data.</text>
</comment>
<accession>A0A8S3ZB47</accession>
<keyword evidence="3" id="KW-0808">Transferase</keyword>
<dbReference type="PANTHER" id="PTHR11364:SF27">
    <property type="entry name" value="SULFURTRANSFERASE"/>
    <property type="match status" value="1"/>
</dbReference>
<gene>
    <name evidence="6" type="ORF">CUNI_LOCUS12342</name>
</gene>
<keyword evidence="7" id="KW-1185">Reference proteome</keyword>
<dbReference type="PANTHER" id="PTHR11364">
    <property type="entry name" value="THIOSULFATE SULFERTANSFERASE"/>
    <property type="match status" value="1"/>
</dbReference>
<dbReference type="InterPro" id="IPR001307">
    <property type="entry name" value="Thiosulphate_STrfase_CS"/>
</dbReference>
<feature type="domain" description="Rhodanese" evidence="5">
    <location>
        <begin position="22"/>
        <end position="142"/>
    </location>
</feature>
<evidence type="ECO:0000313" key="7">
    <source>
        <dbReference type="Proteomes" id="UP000678393"/>
    </source>
</evidence>